<keyword evidence="2" id="KW-0813">Transport</keyword>
<evidence type="ECO:0000256" key="3">
    <source>
        <dbReference type="ARBA" id="ARBA00022475"/>
    </source>
</evidence>
<comment type="caution">
    <text evidence="14">The sequence shown here is derived from an EMBL/GenBank/DDBJ whole genome shotgun (WGS) entry which is preliminary data.</text>
</comment>
<dbReference type="EMBL" id="RBXO01000001">
    <property type="protein sequence ID" value="RKT52337.1"/>
    <property type="molecule type" value="Genomic_DNA"/>
</dbReference>
<dbReference type="GO" id="GO:0005886">
    <property type="term" value="C:plasma membrane"/>
    <property type="evidence" value="ECO:0007669"/>
    <property type="project" value="UniProtKB-SubCell"/>
</dbReference>
<evidence type="ECO:0000256" key="2">
    <source>
        <dbReference type="ARBA" id="ARBA00022448"/>
    </source>
</evidence>
<evidence type="ECO:0000256" key="5">
    <source>
        <dbReference type="ARBA" id="ARBA00022741"/>
    </source>
</evidence>
<reference evidence="14 15" key="1">
    <citation type="submission" date="2018-10" db="EMBL/GenBank/DDBJ databases">
        <title>Sequencing the genomes of 1000 actinobacteria strains.</title>
        <authorList>
            <person name="Klenk H.-P."/>
        </authorList>
    </citation>
    <scope>NUCLEOTIDE SEQUENCE [LARGE SCALE GENOMIC DNA]</scope>
    <source>
        <strain evidence="14 15">DSM 43800</strain>
    </source>
</reference>
<evidence type="ECO:0000256" key="1">
    <source>
        <dbReference type="ARBA" id="ARBA00004651"/>
    </source>
</evidence>
<dbReference type="InterPro" id="IPR003439">
    <property type="entry name" value="ABC_transporter-like_ATP-bd"/>
</dbReference>
<keyword evidence="4 11" id="KW-0812">Transmembrane</keyword>
<dbReference type="CDD" id="cd18546">
    <property type="entry name" value="ABC_6TM_Rv0194_D2_like"/>
    <property type="match status" value="1"/>
</dbReference>
<comment type="similarity">
    <text evidence="9">Belongs to the ABC transporter superfamily. Lipid exporter (TC 3.A.1.106) family.</text>
</comment>
<keyword evidence="6 14" id="KW-0067">ATP-binding</keyword>
<comment type="subcellular location">
    <subcellularLocation>
        <location evidence="1">Cell membrane</location>
        <topology evidence="1">Multi-pass membrane protein</topology>
    </subcellularLocation>
</comment>
<feature type="transmembrane region" description="Helical" evidence="11">
    <location>
        <begin position="96"/>
        <end position="114"/>
    </location>
</feature>
<keyword evidence="3" id="KW-1003">Cell membrane</keyword>
<dbReference type="Proteomes" id="UP000282084">
    <property type="component" value="Unassembled WGS sequence"/>
</dbReference>
<evidence type="ECO:0000256" key="10">
    <source>
        <dbReference type="SAM" id="MobiDB-lite"/>
    </source>
</evidence>
<dbReference type="Gene3D" id="3.40.50.300">
    <property type="entry name" value="P-loop containing nucleotide triphosphate hydrolases"/>
    <property type="match status" value="1"/>
</dbReference>
<dbReference type="GO" id="GO:0015421">
    <property type="term" value="F:ABC-type oligopeptide transporter activity"/>
    <property type="evidence" value="ECO:0007669"/>
    <property type="project" value="TreeGrafter"/>
</dbReference>
<dbReference type="InterPro" id="IPR036640">
    <property type="entry name" value="ABC1_TM_sf"/>
</dbReference>
<evidence type="ECO:0000256" key="11">
    <source>
        <dbReference type="SAM" id="Phobius"/>
    </source>
</evidence>
<feature type="domain" description="ABC transmembrane type-1" evidence="13">
    <location>
        <begin position="58"/>
        <end position="343"/>
    </location>
</feature>
<dbReference type="Gene3D" id="1.20.1560.10">
    <property type="entry name" value="ABC transporter type 1, transmembrane domain"/>
    <property type="match status" value="1"/>
</dbReference>
<protein>
    <submittedName>
        <fullName evidence="14">ATP-binding cassette subfamily B protein</fullName>
    </submittedName>
</protein>
<evidence type="ECO:0000256" key="8">
    <source>
        <dbReference type="ARBA" id="ARBA00023136"/>
    </source>
</evidence>
<feature type="region of interest" description="Disordered" evidence="10">
    <location>
        <begin position="1"/>
        <end position="26"/>
    </location>
</feature>
<dbReference type="FunFam" id="3.40.50.300:FF:000299">
    <property type="entry name" value="ABC transporter ATP-binding protein/permease"/>
    <property type="match status" value="1"/>
</dbReference>
<dbReference type="PANTHER" id="PTHR43394">
    <property type="entry name" value="ATP-DEPENDENT PERMEASE MDL1, MITOCHONDRIAL"/>
    <property type="match status" value="1"/>
</dbReference>
<dbReference type="InterPro" id="IPR011527">
    <property type="entry name" value="ABC1_TM_dom"/>
</dbReference>
<dbReference type="InterPro" id="IPR003593">
    <property type="entry name" value="AAA+_ATPase"/>
</dbReference>
<keyword evidence="5" id="KW-0547">Nucleotide-binding</keyword>
<organism evidence="14 15">
    <name type="scientific">Saccharothrix australiensis</name>
    <dbReference type="NCBI Taxonomy" id="2072"/>
    <lineage>
        <taxon>Bacteria</taxon>
        <taxon>Bacillati</taxon>
        <taxon>Actinomycetota</taxon>
        <taxon>Actinomycetes</taxon>
        <taxon>Pseudonocardiales</taxon>
        <taxon>Pseudonocardiaceae</taxon>
        <taxon>Saccharothrix</taxon>
    </lineage>
</organism>
<evidence type="ECO:0000256" key="4">
    <source>
        <dbReference type="ARBA" id="ARBA00022692"/>
    </source>
</evidence>
<feature type="transmembrane region" description="Helical" evidence="11">
    <location>
        <begin position="200"/>
        <end position="218"/>
    </location>
</feature>
<evidence type="ECO:0000256" key="7">
    <source>
        <dbReference type="ARBA" id="ARBA00022989"/>
    </source>
</evidence>
<proteinExistence type="inferred from homology"/>
<name>A0A495VUF5_9PSEU</name>
<dbReference type="SMART" id="SM00382">
    <property type="entry name" value="AAA"/>
    <property type="match status" value="1"/>
</dbReference>
<gene>
    <name evidence="14" type="ORF">C8E97_0847</name>
</gene>
<feature type="transmembrane region" description="Helical" evidence="11">
    <location>
        <begin position="176"/>
        <end position="194"/>
    </location>
</feature>
<dbReference type="PROSITE" id="PS50929">
    <property type="entry name" value="ABC_TM1F"/>
    <property type="match status" value="1"/>
</dbReference>
<feature type="compositionally biased region" description="Low complexity" evidence="10">
    <location>
        <begin position="1"/>
        <end position="11"/>
    </location>
</feature>
<dbReference type="SUPFAM" id="SSF52540">
    <property type="entry name" value="P-loop containing nucleoside triphosphate hydrolases"/>
    <property type="match status" value="1"/>
</dbReference>
<evidence type="ECO:0000256" key="6">
    <source>
        <dbReference type="ARBA" id="ARBA00022840"/>
    </source>
</evidence>
<evidence type="ECO:0000259" key="12">
    <source>
        <dbReference type="PROSITE" id="PS50893"/>
    </source>
</evidence>
<accession>A0A495VUF5</accession>
<dbReference type="AlphaFoldDB" id="A0A495VUF5"/>
<evidence type="ECO:0000256" key="9">
    <source>
        <dbReference type="ARBA" id="ARBA00061644"/>
    </source>
</evidence>
<keyword evidence="15" id="KW-1185">Reference proteome</keyword>
<dbReference type="GO" id="GO:0016887">
    <property type="term" value="F:ATP hydrolysis activity"/>
    <property type="evidence" value="ECO:0007669"/>
    <property type="project" value="InterPro"/>
</dbReference>
<evidence type="ECO:0000313" key="15">
    <source>
        <dbReference type="Proteomes" id="UP000282084"/>
    </source>
</evidence>
<dbReference type="SUPFAM" id="SSF90123">
    <property type="entry name" value="ABC transporter transmembrane region"/>
    <property type="match status" value="1"/>
</dbReference>
<evidence type="ECO:0000313" key="14">
    <source>
        <dbReference type="EMBL" id="RKT52337.1"/>
    </source>
</evidence>
<dbReference type="InterPro" id="IPR039421">
    <property type="entry name" value="Type_1_exporter"/>
</dbReference>
<dbReference type="Pfam" id="PF00005">
    <property type="entry name" value="ABC_tran"/>
    <property type="match status" value="1"/>
</dbReference>
<evidence type="ECO:0000259" key="13">
    <source>
        <dbReference type="PROSITE" id="PS50929"/>
    </source>
</evidence>
<dbReference type="PANTHER" id="PTHR43394:SF1">
    <property type="entry name" value="ATP-BINDING CASSETTE SUB-FAMILY B MEMBER 10, MITOCHONDRIAL"/>
    <property type="match status" value="1"/>
</dbReference>
<feature type="transmembrane region" description="Helical" evidence="11">
    <location>
        <begin position="56"/>
        <end position="81"/>
    </location>
</feature>
<sequence length="618" mass="67189">MTAGTTSADTGAAEDEESWRGVAAEDTEDLDRATGLKLQARSRRLLGSLLRPHARAAVLALVIVVTENLANLAGPLLIAAAIDRGVPAALDGRPDVLAWCVGGYVVTALAATVLRWSFVRLTGRIGQDLLFDLRERVFRHVQRLSVSFHEKYTSGKVISRLTSDVDSLQDLLEQGLDGFFTSLLSVVGISVVMLALDPPLALAVLFGFLPLMLLIRWFQRRSGRIYRGTRGAIAKIIVQFVETMNGIRAVQAFRREHRNEKIMDELNVRFRDANADAFRVVATFTSLVRVIGNVSLAVILAWGAWRVADGDLELGVLAAFTLYVRRFYDPFDEIAMFANSYASATAALEKISGLLEERPSVPEPEDPAPLRDVRGQVAFDRVEFRYSPTTPVVLPSFDLHVPAGQTVALVGTTGAGKSTLAKLVARFYDPSDGAVRLDGVDLRSVTDLDLRRAVVMVTQENFLFDGSVADNIALGRPSASREEVVAAARAVGAHEFISALPDGYDTDVRKRGGRLSAGQRQMVAFARAFLADPAVLVLDEATSSLDVPSERLVQGALETVLADRTAFIIAHRLSTVMIADRVLVMDAGRIVEDGTPEELIGGRTRFAALHTAWRDSLA</sequence>
<dbReference type="GO" id="GO:0005524">
    <property type="term" value="F:ATP binding"/>
    <property type="evidence" value="ECO:0007669"/>
    <property type="project" value="UniProtKB-KW"/>
</dbReference>
<dbReference type="Pfam" id="PF00664">
    <property type="entry name" value="ABC_membrane"/>
    <property type="match status" value="1"/>
</dbReference>
<keyword evidence="8 11" id="KW-0472">Membrane</keyword>
<dbReference type="InterPro" id="IPR027417">
    <property type="entry name" value="P-loop_NTPase"/>
</dbReference>
<dbReference type="PROSITE" id="PS00211">
    <property type="entry name" value="ABC_TRANSPORTER_1"/>
    <property type="match status" value="1"/>
</dbReference>
<dbReference type="RefSeq" id="WP_121001817.1">
    <property type="nucleotide sequence ID" value="NZ_RBXO01000001.1"/>
</dbReference>
<dbReference type="InterPro" id="IPR017871">
    <property type="entry name" value="ABC_transporter-like_CS"/>
</dbReference>
<dbReference type="PROSITE" id="PS50893">
    <property type="entry name" value="ABC_TRANSPORTER_2"/>
    <property type="match status" value="1"/>
</dbReference>
<dbReference type="OrthoDB" id="9806127at2"/>
<feature type="domain" description="ABC transporter" evidence="12">
    <location>
        <begin position="377"/>
        <end position="612"/>
    </location>
</feature>
<keyword evidence="7 11" id="KW-1133">Transmembrane helix</keyword>